<dbReference type="PRINTS" id="PR00081">
    <property type="entry name" value="GDHRDH"/>
</dbReference>
<comment type="caution">
    <text evidence="3">The sequence shown here is derived from an EMBL/GenBank/DDBJ whole genome shotgun (WGS) entry which is preliminary data.</text>
</comment>
<dbReference type="GO" id="GO:0016491">
    <property type="term" value="F:oxidoreductase activity"/>
    <property type="evidence" value="ECO:0007669"/>
    <property type="project" value="UniProtKB-KW"/>
</dbReference>
<dbReference type="InterPro" id="IPR020904">
    <property type="entry name" value="Sc_DH/Rdtase_CS"/>
</dbReference>
<dbReference type="EMBL" id="JBHSJB010000018">
    <property type="protein sequence ID" value="MFC5056250.1"/>
    <property type="molecule type" value="Genomic_DNA"/>
</dbReference>
<dbReference type="Proteomes" id="UP001595833">
    <property type="component" value="Unassembled WGS sequence"/>
</dbReference>
<gene>
    <name evidence="3" type="ORF">ACFPFM_21135</name>
</gene>
<dbReference type="Pfam" id="PF00106">
    <property type="entry name" value="adh_short"/>
    <property type="match status" value="1"/>
</dbReference>
<dbReference type="InterPro" id="IPR002347">
    <property type="entry name" value="SDR_fam"/>
</dbReference>
<protein>
    <submittedName>
        <fullName evidence="3">SDR family NAD(P)-dependent oxidoreductase</fullName>
        <ecNumber evidence="3">1.-.-.-</ecNumber>
    </submittedName>
</protein>
<dbReference type="CDD" id="cd05233">
    <property type="entry name" value="SDR_c"/>
    <property type="match status" value="1"/>
</dbReference>
<dbReference type="EC" id="1.-.-.-" evidence="3"/>
<keyword evidence="4" id="KW-1185">Reference proteome</keyword>
<dbReference type="PANTHER" id="PTHR44196">
    <property type="entry name" value="DEHYDROGENASE/REDUCTASE SDR FAMILY MEMBER 7B"/>
    <property type="match status" value="1"/>
</dbReference>
<evidence type="ECO:0000313" key="4">
    <source>
        <dbReference type="Proteomes" id="UP001595833"/>
    </source>
</evidence>
<sequence length="269" mass="27933">MSTPESKTRPLAVVTGASSGIGLELARVFVEHGFDLVVAAENPAVEAVARELASGGARVDPVRADLATYEGNEDLVAVVEHVGRPVAALAVNAGVGLGGDFVDDSDLRAHLRVVELNIGSAVHLAKRIVPPMVERGEGRVLFTSSVAATGPGPFHSVYAASKAFLASFSQSLREELRDSGVTVTALMPGPTDTDFFRRAGMEDTKVATGPKDDPAEVAREGFEALMAGKDHVVAGSLRNKAQATAGRVLPDPVKARAMRAMTEPGGGKS</sequence>
<dbReference type="PANTHER" id="PTHR44196:SF2">
    <property type="entry name" value="SHORT-CHAIN DEHYDROGENASE-RELATED"/>
    <property type="match status" value="1"/>
</dbReference>
<organism evidence="3 4">
    <name type="scientific">Saccharothrix xinjiangensis</name>
    <dbReference type="NCBI Taxonomy" id="204798"/>
    <lineage>
        <taxon>Bacteria</taxon>
        <taxon>Bacillati</taxon>
        <taxon>Actinomycetota</taxon>
        <taxon>Actinomycetes</taxon>
        <taxon>Pseudonocardiales</taxon>
        <taxon>Pseudonocardiaceae</taxon>
        <taxon>Saccharothrix</taxon>
    </lineage>
</organism>
<keyword evidence="2 3" id="KW-0560">Oxidoreductase</keyword>
<dbReference type="PROSITE" id="PS00061">
    <property type="entry name" value="ADH_SHORT"/>
    <property type="match status" value="1"/>
</dbReference>
<name>A0ABV9Y105_9PSEU</name>
<reference evidence="4" key="1">
    <citation type="journal article" date="2019" name="Int. J. Syst. Evol. Microbiol.">
        <title>The Global Catalogue of Microorganisms (GCM) 10K type strain sequencing project: providing services to taxonomists for standard genome sequencing and annotation.</title>
        <authorList>
            <consortium name="The Broad Institute Genomics Platform"/>
            <consortium name="The Broad Institute Genome Sequencing Center for Infectious Disease"/>
            <person name="Wu L."/>
            <person name="Ma J."/>
        </authorList>
    </citation>
    <scope>NUCLEOTIDE SEQUENCE [LARGE SCALE GENOMIC DNA]</scope>
    <source>
        <strain evidence="4">KCTC 12848</strain>
    </source>
</reference>
<comment type="similarity">
    <text evidence="1">Belongs to the short-chain dehydrogenases/reductases (SDR) family.</text>
</comment>
<evidence type="ECO:0000313" key="3">
    <source>
        <dbReference type="EMBL" id="MFC5056250.1"/>
    </source>
</evidence>
<dbReference type="RefSeq" id="WP_344040703.1">
    <property type="nucleotide sequence ID" value="NZ_BAAAKE010000024.1"/>
</dbReference>
<dbReference type="InterPro" id="IPR036291">
    <property type="entry name" value="NAD(P)-bd_dom_sf"/>
</dbReference>
<accession>A0ABV9Y105</accession>
<dbReference type="Gene3D" id="3.40.50.720">
    <property type="entry name" value="NAD(P)-binding Rossmann-like Domain"/>
    <property type="match status" value="1"/>
</dbReference>
<dbReference type="SUPFAM" id="SSF51735">
    <property type="entry name" value="NAD(P)-binding Rossmann-fold domains"/>
    <property type="match status" value="1"/>
</dbReference>
<proteinExistence type="inferred from homology"/>
<evidence type="ECO:0000256" key="1">
    <source>
        <dbReference type="ARBA" id="ARBA00006484"/>
    </source>
</evidence>
<evidence type="ECO:0000256" key="2">
    <source>
        <dbReference type="ARBA" id="ARBA00023002"/>
    </source>
</evidence>